<dbReference type="PROSITE" id="PS51318">
    <property type="entry name" value="TAT"/>
    <property type="match status" value="1"/>
</dbReference>
<dbReference type="GO" id="GO:0055052">
    <property type="term" value="C:ATP-binding cassette (ABC) transporter complex, substrate-binding subunit-containing"/>
    <property type="evidence" value="ECO:0007669"/>
    <property type="project" value="TreeGrafter"/>
</dbReference>
<dbReference type="Proteomes" id="UP000547973">
    <property type="component" value="Unassembled WGS sequence"/>
</dbReference>
<reference evidence="5 6" key="1">
    <citation type="submission" date="2020-07" db="EMBL/GenBank/DDBJ databases">
        <title>Sequencing the genomes of 1000 actinobacteria strains.</title>
        <authorList>
            <person name="Klenk H.-P."/>
        </authorList>
    </citation>
    <scope>NUCLEOTIDE SEQUENCE [LARGE SCALE GENOMIC DNA]</scope>
    <source>
        <strain evidence="5 6">DSM 19970</strain>
    </source>
</reference>
<evidence type="ECO:0000256" key="4">
    <source>
        <dbReference type="SAM" id="SignalP"/>
    </source>
</evidence>
<dbReference type="Gene3D" id="3.40.190.10">
    <property type="entry name" value="Periplasmic binding protein-like II"/>
    <property type="match status" value="2"/>
</dbReference>
<evidence type="ECO:0000256" key="3">
    <source>
        <dbReference type="ARBA" id="ARBA00022729"/>
    </source>
</evidence>
<dbReference type="SUPFAM" id="SSF53850">
    <property type="entry name" value="Periplasmic binding protein-like II"/>
    <property type="match status" value="1"/>
</dbReference>
<keyword evidence="6" id="KW-1185">Reference proteome</keyword>
<feature type="signal peptide" evidence="4">
    <location>
        <begin position="1"/>
        <end position="27"/>
    </location>
</feature>
<evidence type="ECO:0000313" key="6">
    <source>
        <dbReference type="Proteomes" id="UP000547973"/>
    </source>
</evidence>
<name>A0A7Y9ZBQ6_9MICO</name>
<dbReference type="InterPro" id="IPR006311">
    <property type="entry name" value="TAT_signal"/>
</dbReference>
<dbReference type="EMBL" id="JACBZO010000001">
    <property type="protein sequence ID" value="NYI42472.1"/>
    <property type="molecule type" value="Genomic_DNA"/>
</dbReference>
<dbReference type="InterPro" id="IPR006059">
    <property type="entry name" value="SBP"/>
</dbReference>
<evidence type="ECO:0000256" key="2">
    <source>
        <dbReference type="ARBA" id="ARBA00022448"/>
    </source>
</evidence>
<dbReference type="GO" id="GO:1901982">
    <property type="term" value="F:maltose binding"/>
    <property type="evidence" value="ECO:0007669"/>
    <property type="project" value="TreeGrafter"/>
</dbReference>
<dbReference type="Pfam" id="PF13416">
    <property type="entry name" value="SBP_bac_8"/>
    <property type="match status" value="1"/>
</dbReference>
<accession>A0A7Y9ZBQ6</accession>
<evidence type="ECO:0000256" key="1">
    <source>
        <dbReference type="ARBA" id="ARBA00008520"/>
    </source>
</evidence>
<proteinExistence type="inferred from homology"/>
<dbReference type="AlphaFoldDB" id="A0A7Y9ZBQ6"/>
<dbReference type="RefSeq" id="WP_062074294.1">
    <property type="nucleotide sequence ID" value="NZ_BBRC01000002.1"/>
</dbReference>
<keyword evidence="5" id="KW-0762">Sugar transport</keyword>
<dbReference type="OrthoDB" id="9780991at2"/>
<gene>
    <name evidence="5" type="ORF">BKA03_002591</name>
</gene>
<protein>
    <submittedName>
        <fullName evidence="5">Multiple sugar transport system substrate-binding protein</fullName>
    </submittedName>
</protein>
<evidence type="ECO:0000313" key="5">
    <source>
        <dbReference type="EMBL" id="NYI42472.1"/>
    </source>
</evidence>
<organism evidence="5 6">
    <name type="scientific">Demequina lutea</name>
    <dbReference type="NCBI Taxonomy" id="431489"/>
    <lineage>
        <taxon>Bacteria</taxon>
        <taxon>Bacillati</taxon>
        <taxon>Actinomycetota</taxon>
        <taxon>Actinomycetes</taxon>
        <taxon>Micrococcales</taxon>
        <taxon>Demequinaceae</taxon>
        <taxon>Demequina</taxon>
    </lineage>
</organism>
<dbReference type="GO" id="GO:0042956">
    <property type="term" value="P:maltodextrin transmembrane transport"/>
    <property type="evidence" value="ECO:0007669"/>
    <property type="project" value="TreeGrafter"/>
</dbReference>
<comment type="caution">
    <text evidence="5">The sequence shown here is derived from an EMBL/GenBank/DDBJ whole genome shotgun (WGS) entry which is preliminary data.</text>
</comment>
<dbReference type="PROSITE" id="PS51257">
    <property type="entry name" value="PROKAR_LIPOPROTEIN"/>
    <property type="match status" value="1"/>
</dbReference>
<dbReference type="PANTHER" id="PTHR30061">
    <property type="entry name" value="MALTOSE-BINDING PERIPLASMIC PROTEIN"/>
    <property type="match status" value="1"/>
</dbReference>
<comment type="similarity">
    <text evidence="1">Belongs to the bacterial solute-binding protein 1 family.</text>
</comment>
<keyword evidence="2" id="KW-0813">Transport</keyword>
<sequence>MTQRRVMAAGAVALAAALAVSACSATASNSSATASNSTAKLSLSVEDYHTNEPLKSAMEGVYETCAASIGVSVNYSHVPGNNLIAKVLQQASSKTMPDVLMLDNPDVARIAATGGLTPLSDYGISTEGVTPSVIEAGTYEGKLYGLAPTVNTLGIFYNKDMFAEAGISSPPTTWDELRADAKKLTTADHAGFALGAYPDEGDAWSFLPFMWSNGGDETDLTGAATVQALQFLVDLLGDKSMPVSVVNWQQGDVATQFANGKVAMMINGPWNIAGFEASKLNWGTASVPTRVAGQTVQSPLGGEAYTVPNTGDSAKMNAAGKLVACINTSENELTISKLTGNIPSITTAAQTVGSEDANVEPFVGLVATARARTAKLGVEWPAAAKAIYTAEGLAFTGKASASDALAQALKQ</sequence>
<keyword evidence="3 4" id="KW-0732">Signal</keyword>
<dbReference type="PANTHER" id="PTHR30061:SF50">
    <property type="entry name" value="MALTOSE_MALTODEXTRIN-BINDING PERIPLASMIC PROTEIN"/>
    <property type="match status" value="1"/>
</dbReference>
<feature type="chain" id="PRO_5038628050" evidence="4">
    <location>
        <begin position="28"/>
        <end position="411"/>
    </location>
</feature>
<dbReference type="GO" id="GO:0015768">
    <property type="term" value="P:maltose transport"/>
    <property type="evidence" value="ECO:0007669"/>
    <property type="project" value="TreeGrafter"/>
</dbReference>